<feature type="region of interest" description="Disordered" evidence="1">
    <location>
        <begin position="59"/>
        <end position="83"/>
    </location>
</feature>
<evidence type="ECO:0000259" key="2">
    <source>
        <dbReference type="SMART" id="SM00960"/>
    </source>
</evidence>
<sequence>MDWMLRDLAATVPGIRHIVVLSADGLCMAQYGAERDCGDRLAAAASGIKSLAQSIARELPGEPPRDLAGELPRELRKSPPGEDPGVRMVLLELNGGHFYLMAAGDRSYLAVTAASEIDPGLISQRMRDLVLRIGEHLSSAPRTPEQAAP</sequence>
<proteinExistence type="predicted"/>
<evidence type="ECO:0000313" key="3">
    <source>
        <dbReference type="EMBL" id="RKN45940.1"/>
    </source>
</evidence>
<dbReference type="InterPro" id="IPR053141">
    <property type="entry name" value="Mycobact_SerProt_Inhib_Rv3364c"/>
</dbReference>
<dbReference type="SMART" id="SM00960">
    <property type="entry name" value="Robl_LC7"/>
    <property type="match status" value="1"/>
</dbReference>
<evidence type="ECO:0000256" key="1">
    <source>
        <dbReference type="SAM" id="MobiDB-lite"/>
    </source>
</evidence>
<dbReference type="PANTHER" id="PTHR36222:SF1">
    <property type="entry name" value="SERINE PROTEASE INHIBITOR RV3364C"/>
    <property type="match status" value="1"/>
</dbReference>
<comment type="caution">
    <text evidence="3">The sequence shown here is derived from an EMBL/GenBank/DDBJ whole genome shotgun (WGS) entry which is preliminary data.</text>
</comment>
<dbReference type="EMBL" id="RBAL01000002">
    <property type="protein sequence ID" value="RKN45940.1"/>
    <property type="molecule type" value="Genomic_DNA"/>
</dbReference>
<evidence type="ECO:0000313" key="4">
    <source>
        <dbReference type="Proteomes" id="UP000272474"/>
    </source>
</evidence>
<name>A0A3A9ZCF2_9ACTN</name>
<reference evidence="3 4" key="1">
    <citation type="journal article" date="2014" name="Int. J. Syst. Evol. Microbiol.">
        <title>Streptomyces hoynatensis sp. nov., isolated from deep marine sediment.</title>
        <authorList>
            <person name="Veyisoglu A."/>
            <person name="Sahin N."/>
        </authorList>
    </citation>
    <scope>NUCLEOTIDE SEQUENCE [LARGE SCALE GENOMIC DNA]</scope>
    <source>
        <strain evidence="3 4">KCTC 29097</strain>
    </source>
</reference>
<dbReference type="AlphaFoldDB" id="A0A3A9ZCF2"/>
<feature type="domain" description="Roadblock/LAMTOR2" evidence="2">
    <location>
        <begin position="2"/>
        <end position="113"/>
    </location>
</feature>
<dbReference type="SUPFAM" id="SSF103196">
    <property type="entry name" value="Roadblock/LC7 domain"/>
    <property type="match status" value="1"/>
</dbReference>
<protein>
    <submittedName>
        <fullName evidence="3">Roadblock/LC7 domain-containing protein</fullName>
    </submittedName>
</protein>
<feature type="compositionally biased region" description="Basic and acidic residues" evidence="1">
    <location>
        <begin position="59"/>
        <end position="80"/>
    </location>
</feature>
<dbReference type="Pfam" id="PF03259">
    <property type="entry name" value="Robl_LC7"/>
    <property type="match status" value="1"/>
</dbReference>
<accession>A0A3A9ZCF2</accession>
<dbReference type="Gene3D" id="3.30.450.30">
    <property type="entry name" value="Dynein light chain 2a, cytoplasmic"/>
    <property type="match status" value="1"/>
</dbReference>
<dbReference type="OrthoDB" id="3213021at2"/>
<dbReference type="PANTHER" id="PTHR36222">
    <property type="entry name" value="SERINE PROTEASE INHIBITOR RV3364C"/>
    <property type="match status" value="1"/>
</dbReference>
<dbReference type="InterPro" id="IPR004942">
    <property type="entry name" value="Roadblock/LAMTOR2_dom"/>
</dbReference>
<dbReference type="Proteomes" id="UP000272474">
    <property type="component" value="Unassembled WGS sequence"/>
</dbReference>
<organism evidence="3 4">
    <name type="scientific">Streptomyces hoynatensis</name>
    <dbReference type="NCBI Taxonomy" id="1141874"/>
    <lineage>
        <taxon>Bacteria</taxon>
        <taxon>Bacillati</taxon>
        <taxon>Actinomycetota</taxon>
        <taxon>Actinomycetes</taxon>
        <taxon>Kitasatosporales</taxon>
        <taxon>Streptomycetaceae</taxon>
        <taxon>Streptomyces</taxon>
    </lineage>
</organism>
<gene>
    <name evidence="3" type="ORF">D7294_05800</name>
</gene>
<keyword evidence="4" id="KW-1185">Reference proteome</keyword>